<dbReference type="PANTHER" id="PTHR42850">
    <property type="entry name" value="METALLOPHOSPHOESTERASE"/>
    <property type="match status" value="1"/>
</dbReference>
<gene>
    <name evidence="2" type="ORF">H5P30_02950</name>
</gene>
<dbReference type="InterPro" id="IPR004843">
    <property type="entry name" value="Calcineurin-like_PHP"/>
</dbReference>
<dbReference type="GO" id="GO:0005737">
    <property type="term" value="C:cytoplasm"/>
    <property type="evidence" value="ECO:0007669"/>
    <property type="project" value="TreeGrafter"/>
</dbReference>
<reference evidence="2 3" key="1">
    <citation type="submission" date="2020-07" db="EMBL/GenBank/DDBJ databases">
        <authorList>
            <person name="Feng X."/>
        </authorList>
    </citation>
    <scope>NUCLEOTIDE SEQUENCE [LARGE SCALE GENOMIC DNA]</scope>
    <source>
        <strain evidence="2 3">JCM14086</strain>
    </source>
</reference>
<dbReference type="GO" id="GO:0016791">
    <property type="term" value="F:phosphatase activity"/>
    <property type="evidence" value="ECO:0007669"/>
    <property type="project" value="TreeGrafter"/>
</dbReference>
<dbReference type="Gene3D" id="3.60.21.10">
    <property type="match status" value="1"/>
</dbReference>
<evidence type="ECO:0000313" key="3">
    <source>
        <dbReference type="Proteomes" id="UP000525652"/>
    </source>
</evidence>
<dbReference type="InterPro" id="IPR029052">
    <property type="entry name" value="Metallo-depent_PP-like"/>
</dbReference>
<name>A0A7X1AXQ1_9BACT</name>
<accession>A0A7X1AXQ1</accession>
<feature type="domain" description="Calcineurin-like phosphoesterase" evidence="1">
    <location>
        <begin position="4"/>
        <end position="182"/>
    </location>
</feature>
<protein>
    <submittedName>
        <fullName evidence="2">Metallophosphoesterase</fullName>
    </submittedName>
</protein>
<dbReference type="Proteomes" id="UP000525652">
    <property type="component" value="Unassembled WGS sequence"/>
</dbReference>
<dbReference type="EMBL" id="JACHVA010000033">
    <property type="protein sequence ID" value="MBC2600735.1"/>
    <property type="molecule type" value="Genomic_DNA"/>
</dbReference>
<dbReference type="RefSeq" id="WP_185691473.1">
    <property type="nucleotide sequence ID" value="NZ_JACHVA010000033.1"/>
</dbReference>
<sequence>MSGKLIAIGDVHGCAHELEDLLDKLSPGKHDRVLLLGDLINRGPESHRVVKIARENGFRSIMGNHEHRLITYREHRDPSILKSYDYETLQQLHLEDWDYLRHMEAFYETEDSEFVCVHGGFRPGQPWRTQSISTVCKTKWISPEDIPPAQRRGNNSIHWSELWEGPATVVYGHTPNPEVRYAPHALCIDTSCAYGGFLTACILPDMEIVQVKARKVYA</sequence>
<keyword evidence="3" id="KW-1185">Reference proteome</keyword>
<dbReference type="SUPFAM" id="SSF56300">
    <property type="entry name" value="Metallo-dependent phosphatases"/>
    <property type="match status" value="1"/>
</dbReference>
<organism evidence="2 3">
    <name type="scientific">Puniceicoccus vermicola</name>
    <dbReference type="NCBI Taxonomy" id="388746"/>
    <lineage>
        <taxon>Bacteria</taxon>
        <taxon>Pseudomonadati</taxon>
        <taxon>Verrucomicrobiota</taxon>
        <taxon>Opitutia</taxon>
        <taxon>Puniceicoccales</taxon>
        <taxon>Puniceicoccaceae</taxon>
        <taxon>Puniceicoccus</taxon>
    </lineage>
</organism>
<evidence type="ECO:0000259" key="1">
    <source>
        <dbReference type="Pfam" id="PF00149"/>
    </source>
</evidence>
<comment type="caution">
    <text evidence="2">The sequence shown here is derived from an EMBL/GenBank/DDBJ whole genome shotgun (WGS) entry which is preliminary data.</text>
</comment>
<dbReference type="Pfam" id="PF00149">
    <property type="entry name" value="Metallophos"/>
    <property type="match status" value="1"/>
</dbReference>
<dbReference type="PANTHER" id="PTHR42850:SF4">
    <property type="entry name" value="ZINC-DEPENDENT ENDOPOLYPHOSPHATASE"/>
    <property type="match status" value="1"/>
</dbReference>
<proteinExistence type="predicted"/>
<dbReference type="InterPro" id="IPR050126">
    <property type="entry name" value="Ap4A_hydrolase"/>
</dbReference>
<evidence type="ECO:0000313" key="2">
    <source>
        <dbReference type="EMBL" id="MBC2600735.1"/>
    </source>
</evidence>
<dbReference type="AlphaFoldDB" id="A0A7X1AXQ1"/>